<dbReference type="InterPro" id="IPR025340">
    <property type="entry name" value="DUF4246"/>
</dbReference>
<gene>
    <name evidence="2" type="ORF">DFH08DRAFT_677238</name>
</gene>
<evidence type="ECO:0000313" key="2">
    <source>
        <dbReference type="EMBL" id="KAJ7367862.1"/>
    </source>
</evidence>
<name>A0AAD7ATW3_9AGAR</name>
<dbReference type="PANTHER" id="PTHR33119:SF1">
    <property type="entry name" value="FE2OG DIOXYGENASE DOMAIN-CONTAINING PROTEIN"/>
    <property type="match status" value="1"/>
</dbReference>
<comment type="caution">
    <text evidence="2">The sequence shown here is derived from an EMBL/GenBank/DDBJ whole genome shotgun (WGS) entry which is preliminary data.</text>
</comment>
<dbReference type="Pfam" id="PF14033">
    <property type="entry name" value="DUF4246"/>
    <property type="match status" value="1"/>
</dbReference>
<keyword evidence="3" id="KW-1185">Reference proteome</keyword>
<sequence length="190" mass="20845">MQCIIELANIHLTREQPEYEGGSWDVEGMVNESIVASGIYYYDEGNISESKLSFRVSVGEPDYHGQDDNCDLVQNIGAVVRPYFLNGPFDLTAEDRQTTKAGRALAWPNLFQQLVSPFKLANSANQGHRKILAIFLVNPTQDCVVSVTDVPSPQAAWDAATAFEEAYACKGAIQTSRLGSPPLELQCSKS</sequence>
<dbReference type="Proteomes" id="UP001218218">
    <property type="component" value="Unassembled WGS sequence"/>
</dbReference>
<accession>A0AAD7ATW3</accession>
<dbReference type="AlphaFoldDB" id="A0AAD7ATW3"/>
<dbReference type="InterPro" id="IPR049192">
    <property type="entry name" value="DUF4246_C"/>
</dbReference>
<organism evidence="2 3">
    <name type="scientific">Mycena albidolilacea</name>
    <dbReference type="NCBI Taxonomy" id="1033008"/>
    <lineage>
        <taxon>Eukaryota</taxon>
        <taxon>Fungi</taxon>
        <taxon>Dikarya</taxon>
        <taxon>Basidiomycota</taxon>
        <taxon>Agaricomycotina</taxon>
        <taxon>Agaricomycetes</taxon>
        <taxon>Agaricomycetidae</taxon>
        <taxon>Agaricales</taxon>
        <taxon>Marasmiineae</taxon>
        <taxon>Mycenaceae</taxon>
        <taxon>Mycena</taxon>
    </lineage>
</organism>
<feature type="domain" description="DUF4246" evidence="1">
    <location>
        <begin position="1"/>
        <end position="159"/>
    </location>
</feature>
<dbReference type="EMBL" id="JARIHO010000001">
    <property type="protein sequence ID" value="KAJ7367862.1"/>
    <property type="molecule type" value="Genomic_DNA"/>
</dbReference>
<evidence type="ECO:0000313" key="3">
    <source>
        <dbReference type="Proteomes" id="UP001218218"/>
    </source>
</evidence>
<protein>
    <recommendedName>
        <fullName evidence="1">DUF4246 domain-containing protein</fullName>
    </recommendedName>
</protein>
<dbReference type="PANTHER" id="PTHR33119">
    <property type="entry name" value="IFI3P"/>
    <property type="match status" value="1"/>
</dbReference>
<proteinExistence type="predicted"/>
<reference evidence="2" key="1">
    <citation type="submission" date="2023-03" db="EMBL/GenBank/DDBJ databases">
        <title>Massive genome expansion in bonnet fungi (Mycena s.s.) driven by repeated elements and novel gene families across ecological guilds.</title>
        <authorList>
            <consortium name="Lawrence Berkeley National Laboratory"/>
            <person name="Harder C.B."/>
            <person name="Miyauchi S."/>
            <person name="Viragh M."/>
            <person name="Kuo A."/>
            <person name="Thoen E."/>
            <person name="Andreopoulos B."/>
            <person name="Lu D."/>
            <person name="Skrede I."/>
            <person name="Drula E."/>
            <person name="Henrissat B."/>
            <person name="Morin E."/>
            <person name="Kohler A."/>
            <person name="Barry K."/>
            <person name="LaButti K."/>
            <person name="Morin E."/>
            <person name="Salamov A."/>
            <person name="Lipzen A."/>
            <person name="Mereny Z."/>
            <person name="Hegedus B."/>
            <person name="Baldrian P."/>
            <person name="Stursova M."/>
            <person name="Weitz H."/>
            <person name="Taylor A."/>
            <person name="Grigoriev I.V."/>
            <person name="Nagy L.G."/>
            <person name="Martin F."/>
            <person name="Kauserud H."/>
        </authorList>
    </citation>
    <scope>NUCLEOTIDE SEQUENCE</scope>
    <source>
        <strain evidence="2">CBHHK002</strain>
    </source>
</reference>
<evidence type="ECO:0000259" key="1">
    <source>
        <dbReference type="Pfam" id="PF14033"/>
    </source>
</evidence>